<comment type="subcellular location">
    <subcellularLocation>
        <location evidence="1">Cell membrane</location>
        <topology evidence="1">Multi-pass membrane protein</topology>
    </subcellularLocation>
</comment>
<dbReference type="RefSeq" id="WP_007658875.1">
    <property type="nucleotide sequence ID" value="NZ_JH976477.1"/>
</dbReference>
<feature type="transmembrane region" description="Helical" evidence="8">
    <location>
        <begin position="363"/>
        <end position="383"/>
    </location>
</feature>
<dbReference type="Gene3D" id="3.30.70.1430">
    <property type="entry name" value="Multidrug efflux transporter AcrB pore domain"/>
    <property type="match status" value="2"/>
</dbReference>
<proteinExistence type="inferred from homology"/>
<keyword evidence="3" id="KW-0813">Transport</keyword>
<dbReference type="PANTHER" id="PTHR32063">
    <property type="match status" value="1"/>
</dbReference>
<comment type="similarity">
    <text evidence="2">Belongs to the resistance-nodulation-cell division (RND) (TC 2.A.6) family.</text>
</comment>
<keyword evidence="5 8" id="KW-0812">Transmembrane</keyword>
<feature type="transmembrane region" description="Helical" evidence="8">
    <location>
        <begin position="991"/>
        <end position="1017"/>
    </location>
</feature>
<evidence type="ECO:0000313" key="9">
    <source>
        <dbReference type="EMBL" id="EKN07133.1"/>
    </source>
</evidence>
<protein>
    <submittedName>
        <fullName evidence="9">CzcA family heavy metal efflux pump</fullName>
    </submittedName>
</protein>
<gene>
    <name evidence="9" type="ORF">HMPREF1076_04975</name>
</gene>
<feature type="transmembrane region" description="Helical" evidence="8">
    <location>
        <begin position="337"/>
        <end position="356"/>
    </location>
</feature>
<dbReference type="InterPro" id="IPR001036">
    <property type="entry name" value="Acrflvin-R"/>
</dbReference>
<keyword evidence="7 8" id="KW-0472">Membrane</keyword>
<organism evidence="9 10">
    <name type="scientific">Parabacteroides goldsteinii CL02T12C30</name>
    <dbReference type="NCBI Taxonomy" id="999418"/>
    <lineage>
        <taxon>Bacteria</taxon>
        <taxon>Pseudomonadati</taxon>
        <taxon>Bacteroidota</taxon>
        <taxon>Bacteroidia</taxon>
        <taxon>Bacteroidales</taxon>
        <taxon>Tannerellaceae</taxon>
        <taxon>Parabacteroides</taxon>
    </lineage>
</organism>
<accession>K5ZUM3</accession>
<evidence type="ECO:0000256" key="3">
    <source>
        <dbReference type="ARBA" id="ARBA00022448"/>
    </source>
</evidence>
<keyword evidence="6 8" id="KW-1133">Transmembrane helix</keyword>
<feature type="transmembrane region" description="Helical" evidence="8">
    <location>
        <begin position="960"/>
        <end position="979"/>
    </location>
</feature>
<evidence type="ECO:0000256" key="5">
    <source>
        <dbReference type="ARBA" id="ARBA00022692"/>
    </source>
</evidence>
<evidence type="ECO:0000256" key="6">
    <source>
        <dbReference type="ARBA" id="ARBA00022989"/>
    </source>
</evidence>
<dbReference type="PANTHER" id="PTHR32063:SF17">
    <property type="entry name" value="CATION EFFLUX SYSTEM PROTEIN"/>
    <property type="match status" value="1"/>
</dbReference>
<dbReference type="Gene3D" id="1.20.1640.10">
    <property type="entry name" value="Multidrug efflux transporter AcrB transmembrane domain"/>
    <property type="match status" value="2"/>
</dbReference>
<evidence type="ECO:0000256" key="8">
    <source>
        <dbReference type="SAM" id="Phobius"/>
    </source>
</evidence>
<dbReference type="GO" id="GO:0008324">
    <property type="term" value="F:monoatomic cation transmembrane transporter activity"/>
    <property type="evidence" value="ECO:0007669"/>
    <property type="project" value="InterPro"/>
</dbReference>
<dbReference type="EMBL" id="AGZO01000039">
    <property type="protein sequence ID" value="EKN07133.1"/>
    <property type="molecule type" value="Genomic_DNA"/>
</dbReference>
<dbReference type="SUPFAM" id="SSF82714">
    <property type="entry name" value="Multidrug efflux transporter AcrB TolC docking domain, DN and DC subdomains"/>
    <property type="match status" value="2"/>
</dbReference>
<feature type="transmembrane region" description="Helical" evidence="8">
    <location>
        <begin position="527"/>
        <end position="545"/>
    </location>
</feature>
<dbReference type="GO" id="GO:0005886">
    <property type="term" value="C:plasma membrane"/>
    <property type="evidence" value="ECO:0007669"/>
    <property type="project" value="UniProtKB-SubCell"/>
</dbReference>
<dbReference type="InterPro" id="IPR004763">
    <property type="entry name" value="CusA-like"/>
</dbReference>
<evidence type="ECO:0000313" key="10">
    <source>
        <dbReference type="Proteomes" id="UP000006330"/>
    </source>
</evidence>
<feature type="transmembrane region" description="Helical" evidence="8">
    <location>
        <begin position="439"/>
        <end position="459"/>
    </location>
</feature>
<feature type="transmembrane region" description="Helical" evidence="8">
    <location>
        <begin position="887"/>
        <end position="905"/>
    </location>
</feature>
<dbReference type="SUPFAM" id="SSF82693">
    <property type="entry name" value="Multidrug efflux transporter AcrB pore domain, PN1, PN2, PC1 and PC2 subdomains"/>
    <property type="match status" value="3"/>
</dbReference>
<dbReference type="OrthoDB" id="9758757at2"/>
<evidence type="ECO:0000256" key="4">
    <source>
        <dbReference type="ARBA" id="ARBA00022475"/>
    </source>
</evidence>
<name>K5ZUM3_9BACT</name>
<feature type="transmembrane region" description="Helical" evidence="8">
    <location>
        <begin position="471"/>
        <end position="495"/>
    </location>
</feature>
<feature type="transmembrane region" description="Helical" evidence="8">
    <location>
        <begin position="389"/>
        <end position="408"/>
    </location>
</feature>
<dbReference type="GO" id="GO:0042910">
    <property type="term" value="F:xenobiotic transmembrane transporter activity"/>
    <property type="evidence" value="ECO:0007669"/>
    <property type="project" value="TreeGrafter"/>
</dbReference>
<feature type="transmembrane region" description="Helical" evidence="8">
    <location>
        <begin position="12"/>
        <end position="30"/>
    </location>
</feature>
<dbReference type="Gene3D" id="3.30.70.1320">
    <property type="entry name" value="Multidrug efflux transporter AcrB pore domain like"/>
    <property type="match status" value="1"/>
</dbReference>
<dbReference type="InterPro" id="IPR027463">
    <property type="entry name" value="AcrB_DN_DC_subdom"/>
</dbReference>
<dbReference type="PRINTS" id="PR00702">
    <property type="entry name" value="ACRIFLAVINRP"/>
</dbReference>
<dbReference type="AlphaFoldDB" id="K5ZUM3"/>
<feature type="transmembrane region" description="Helical" evidence="8">
    <location>
        <begin position="917"/>
        <end position="939"/>
    </location>
</feature>
<dbReference type="HOGENOM" id="CLU_002755_1_2_10"/>
<keyword evidence="4" id="KW-1003">Cell membrane</keyword>
<dbReference type="PATRIC" id="fig|999418.3.peg.5041"/>
<dbReference type="Proteomes" id="UP000006330">
    <property type="component" value="Unassembled WGS sequence"/>
</dbReference>
<reference evidence="9 10" key="1">
    <citation type="submission" date="2012-02" db="EMBL/GenBank/DDBJ databases">
        <title>The Genome Sequence of Parabacteroides goldsteinii CL02T12C30.</title>
        <authorList>
            <consortium name="The Broad Institute Genome Sequencing Platform"/>
            <person name="Earl A."/>
            <person name="Ward D."/>
            <person name="Feldgarden M."/>
            <person name="Gevers D."/>
            <person name="Zitomersky N.L."/>
            <person name="Coyne M.J."/>
            <person name="Comstock L.E."/>
            <person name="Young S.K."/>
            <person name="Zeng Q."/>
            <person name="Gargeya S."/>
            <person name="Fitzgerald M."/>
            <person name="Haas B."/>
            <person name="Abouelleil A."/>
            <person name="Alvarado L."/>
            <person name="Arachchi H.M."/>
            <person name="Berlin A."/>
            <person name="Chapman S.B."/>
            <person name="Gearin G."/>
            <person name="Goldberg J."/>
            <person name="Griggs A."/>
            <person name="Gujja S."/>
            <person name="Hansen M."/>
            <person name="Heiman D."/>
            <person name="Howarth C."/>
            <person name="Larimer J."/>
            <person name="Lui A."/>
            <person name="MacDonald P.J.P."/>
            <person name="McCowen C."/>
            <person name="Montmayeur A."/>
            <person name="Murphy C."/>
            <person name="Neiman D."/>
            <person name="Pearson M."/>
            <person name="Priest M."/>
            <person name="Roberts A."/>
            <person name="Saif S."/>
            <person name="Shea T."/>
            <person name="Sisk P."/>
            <person name="Stolte C."/>
            <person name="Sykes S."/>
            <person name="Wortman J."/>
            <person name="Nusbaum C."/>
            <person name="Birren B."/>
        </authorList>
    </citation>
    <scope>NUCLEOTIDE SEQUENCE [LARGE SCALE GENOMIC DNA]</scope>
    <source>
        <strain evidence="9 10">CL02T12C30</strain>
    </source>
</reference>
<dbReference type="Gene3D" id="3.30.70.1440">
    <property type="entry name" value="Multidrug efflux transporter AcrB pore domain"/>
    <property type="match status" value="1"/>
</dbReference>
<feature type="transmembrane region" description="Helical" evidence="8">
    <location>
        <begin position="862"/>
        <end position="880"/>
    </location>
</feature>
<dbReference type="NCBIfam" id="TIGR00914">
    <property type="entry name" value="2A0601"/>
    <property type="match status" value="1"/>
</dbReference>
<evidence type="ECO:0000256" key="2">
    <source>
        <dbReference type="ARBA" id="ARBA00010942"/>
    </source>
</evidence>
<evidence type="ECO:0000256" key="1">
    <source>
        <dbReference type="ARBA" id="ARBA00004651"/>
    </source>
</evidence>
<comment type="caution">
    <text evidence="9">The sequence shown here is derived from an EMBL/GenBank/DDBJ whole genome shotgun (WGS) entry which is preliminary data.</text>
</comment>
<evidence type="ECO:0000256" key="7">
    <source>
        <dbReference type="ARBA" id="ARBA00023136"/>
    </source>
</evidence>
<dbReference type="Pfam" id="PF00873">
    <property type="entry name" value="ACR_tran"/>
    <property type="match status" value="1"/>
</dbReference>
<dbReference type="SUPFAM" id="SSF82866">
    <property type="entry name" value="Multidrug efflux transporter AcrB transmembrane domain"/>
    <property type="match status" value="2"/>
</dbReference>
<dbReference type="Gene3D" id="3.30.2090.10">
    <property type="entry name" value="Multidrug efflux transporter AcrB TolC docking domain, DN and DC subdomains"/>
    <property type="match status" value="2"/>
</dbReference>
<sequence>MKKIIYTAIHRRGLMFVLFLFLAVVGYYSWTRLAIDAYPDIADTTVQVVTQVPGLAAEEIEQQISIPIERAMNGMPGLNVMRSKNTFGLSTVVLVFDDGIDDYWARQRVQERLVDVELPYDAVPGLNPLTSPTGEIFRYVLESDQLDIRELTDLHKWVVIPRLKQVTGVADVSNFGGITTQYQIEVNPHKMEQYNVTLGDITEKIEKNNVNAGGSMLSRGDLSYVIRGIGLVKDLKDLGRIVIKTENGVPVYLDDLGTLKYGSLERKGVLGFYDGVRDYSDGVEGIVQMLRGENPSQVLEGVHQAVDELNNETLPKGTRLHVFMDRTNLVDTTLHTVSHTLFEGMVLVVLVLILFLGSWRGALLVALTIPLSLLIAFILMQLTDIPANLLSLGAIDFGILVDGAIVMMETILKKRERHPDEILTEDSILRRATEVARPIFFSTLIIITAYLPLFAFEHIEKKLFTPMAYTVGYALLGALAVALFLIPGLAFYAYYKPRKIYHNRWLEKLGEIYNRQIIALLEKPKRVLLPLFLILVAAGVLSYTVGKDFLPPLDEGAIWVQVQLPPGISIEKSKAMGAELRKTLKQFDEVSYVMTQVGRDDEGAEAFSLSHIECGVGLKPYDTWKFGKTKADLIEEMSEKLLTMPGYTVSFSQPIIDMVMDQIAGAHSDLAIKVYGDDITDTRHIADKVVNVLRTIPGAADVAIDQEPPLPQLQIIADRDRIAQYGLNFSDVADMIELAIGGKAISQIFVGSKSYDVICRFDDASRNSPESIGNLLLTNGAGAKIPLSQVAEVKMTTGASTISREMNKRHLTIHVNLRGVDLTEFLNKANRLIDRDIDYNHDTVHLQWAGQFENQHRAYNRLAAVVPLALGIMLLLLFAACGKFRQAALMMCVVPLALFGGMLALNVRGMTLNVSSAVGFIALIGVAIQNGVIMISHINNLRSRDRGFKQSIITGAKHRFRPILMTATVAVLGLLPASLSTGIGSDVQRPLATVIVYGLLFATVITLYVLPALYYLVEKHYLDEEIVSSDVKNTNV</sequence>